<evidence type="ECO:0000313" key="2">
    <source>
        <dbReference type="Proteomes" id="UP000829398"/>
    </source>
</evidence>
<reference evidence="2" key="1">
    <citation type="journal article" date="2023" name="Hortic. Res.">
        <title>A chromosome-level phased genome enabling allele-level studies in sweet orange: a case study on citrus Huanglongbing tolerance.</title>
        <authorList>
            <person name="Wu B."/>
            <person name="Yu Q."/>
            <person name="Deng Z."/>
            <person name="Duan Y."/>
            <person name="Luo F."/>
            <person name="Gmitter F. Jr."/>
        </authorList>
    </citation>
    <scope>NUCLEOTIDE SEQUENCE [LARGE SCALE GENOMIC DNA]</scope>
    <source>
        <strain evidence="2">cv. Valencia</strain>
    </source>
</reference>
<accession>A0ACB8KCA4</accession>
<dbReference type="EMBL" id="CM039174">
    <property type="protein sequence ID" value="KAH9752023.1"/>
    <property type="molecule type" value="Genomic_DNA"/>
</dbReference>
<name>A0ACB8KCA4_CITSI</name>
<evidence type="ECO:0000313" key="1">
    <source>
        <dbReference type="EMBL" id="KAH9752023.1"/>
    </source>
</evidence>
<protein>
    <submittedName>
        <fullName evidence="1">Disease resistance RPP13-like protein 1</fullName>
    </submittedName>
</protein>
<keyword evidence="2" id="KW-1185">Reference proteome</keyword>
<proteinExistence type="predicted"/>
<comment type="caution">
    <text evidence="1">The sequence shown here is derived from an EMBL/GenBank/DDBJ whole genome shotgun (WGS) entry which is preliminary data.</text>
</comment>
<dbReference type="Proteomes" id="UP000829398">
    <property type="component" value="Chromosome 5"/>
</dbReference>
<gene>
    <name evidence="1" type="ORF">KPL71_014529</name>
</gene>
<sequence>MSIIGEAVLSASIELLVNKLASEGLRFFARQEQILADLMKWKKMLMKINAVLDDADERQRTDKSVKLWLGELQNLAYDVEDLLDEFETEALGRKLLLGDGESDAANDDQPSSSTGTSIFRKLIPTCCTTFTPRSIKFDYTIMSKIKEINARFQDIVSQKDLLDFKENSVGRSRKVRQRRETTSLVNEAKVYGRENEKKEIVELLLRDDSTPHDLFSVFPIIGMGGLGKTTLAQLVYNDARLQDHFDLKAWTCVSEDFDITRITKSILNSIGTDQNVDSLDFDKLQVELKKQLSQKKFLLVLDDVWNENYNDWIDLSRPFEAGAPGSKIVVTTRNQAVVAIMGTVPAYPLKELSDEDCLNVFTQHSLGTRDFNMHKSLEEIGKKIVIKCNGLPLAAKTLGGLLRGKTDQRDWEDVLNCKIWDLPEERCDILPALKVSYYYLSPRLKQCFTYCSLLPKDYEFKEEEIILLWIAVGFLDQEDNGRESEDLGHMFFKELHSRSLFQKSSNDTSRFVMHDLVNDLAQWAAGNIYLRMEDAPEGNKQQRFSKSLRHLSYIPGGHDGIKRFADFDDTEHLRTFLPVMLSNCWGGYLAYSILQRLLKLHRLKVFSLCGYQISELPNSVGDLRYLRYLNLSRTCIEILPDSINKLYNLHTLLLENCDRLKKLCADMGNLIKLHHLNNSTTNSLEEMPRGIGKLTFLQTLCNFAVGKDSGSGLQDLKLLMYLRGTLKISKLENVKHVGDAKEAQLDKKKNLKVLLLQWTCNTDTDGSRELGTETRVLDMLRPHQNLEQFFISGYGGTKFPIWLGDSYFSNLVTLKFLNCHKCTSLPSIGQLLSLKHLEVCRMNRVKSLGSQFYGNGCPSPFPCLETLRFEDMQEWEDWIPHGFDQEVEVFPNLRELHLLRCSKLQGTLPERLPSLEILVIQRCEELLVSIRRLPALCKFEISGCKKVVWRSPTDLGSQNLVVCRDISEQVFLQGPLKLQLPKLEELEIANIDELTYIWQNETRLLQDISSLKRLKIKSCPNLQSLVEEDEQNQHGLSCRIEYLELINCQGLVKLPQTSLSLINSLKEIGIYNCSSLVCFPEAALPSQLRIISIQYCNALKSLPVTWMHDTNTSLETLKVYGCNLLTYITSVQLPASLKHVEIEDCSNLRTLIEEGEIHNGSRRDTSLLEHLRIVNCQSLITLFSKNELPASLEHLEVGICSKLKFLSCSGNLPQALKFICVFRCSKLESIAERLDNNTSLEVFKIGCCDNLKILPRGLHKLRHLQEVGIWSCGNLVSFPEGGLPSANLTKLQITWCDKLEALPEDVHSLRELNIGGLASMVCFPVEADGAMFPSNLQSLDIHDTKIWKSLMEWGEGGLNRFSSLQRLSIGGLHDVVSFSPQELGTTLPASLTHLWIYDFQNMECLSSVGQNLTSLVYLWLYACPKLKYFSDKGLPTSLLQLYIKDCPLIEEKCRKNQGQYWHLLTHIPDVRLNRLL</sequence>
<organism evidence="1 2">
    <name type="scientific">Citrus sinensis</name>
    <name type="common">Sweet orange</name>
    <name type="synonym">Citrus aurantium var. sinensis</name>
    <dbReference type="NCBI Taxonomy" id="2711"/>
    <lineage>
        <taxon>Eukaryota</taxon>
        <taxon>Viridiplantae</taxon>
        <taxon>Streptophyta</taxon>
        <taxon>Embryophyta</taxon>
        <taxon>Tracheophyta</taxon>
        <taxon>Spermatophyta</taxon>
        <taxon>Magnoliopsida</taxon>
        <taxon>eudicotyledons</taxon>
        <taxon>Gunneridae</taxon>
        <taxon>Pentapetalae</taxon>
        <taxon>rosids</taxon>
        <taxon>malvids</taxon>
        <taxon>Sapindales</taxon>
        <taxon>Rutaceae</taxon>
        <taxon>Aurantioideae</taxon>
        <taxon>Citrus</taxon>
    </lineage>
</organism>